<keyword evidence="12" id="KW-0472">Membrane</keyword>
<feature type="signal peptide" evidence="19">
    <location>
        <begin position="1"/>
        <end position="21"/>
    </location>
</feature>
<keyword evidence="10" id="KW-1133">Transmembrane helix</keyword>
<dbReference type="GeneID" id="111859936"/>
<keyword evidence="7 19" id="KW-0732">Signal</keyword>
<dbReference type="GO" id="GO:0042742">
    <property type="term" value="P:defense response to bacterium"/>
    <property type="evidence" value="ECO:0007669"/>
    <property type="project" value="TreeGrafter"/>
</dbReference>
<evidence type="ECO:0000256" key="1">
    <source>
        <dbReference type="ARBA" id="ARBA00004265"/>
    </source>
</evidence>
<organism evidence="21 22">
    <name type="scientific">Paramormyrops kingsleyae</name>
    <dbReference type="NCBI Taxonomy" id="1676925"/>
    <lineage>
        <taxon>Eukaryota</taxon>
        <taxon>Metazoa</taxon>
        <taxon>Chordata</taxon>
        <taxon>Craniata</taxon>
        <taxon>Vertebrata</taxon>
        <taxon>Euteleostomi</taxon>
        <taxon>Actinopterygii</taxon>
        <taxon>Neopterygii</taxon>
        <taxon>Teleostei</taxon>
        <taxon>Osteoglossocephala</taxon>
        <taxon>Osteoglossomorpha</taxon>
        <taxon>Osteoglossiformes</taxon>
        <taxon>Mormyridae</taxon>
        <taxon>Paramormyrops</taxon>
    </lineage>
</organism>
<dbReference type="Ensembl" id="ENSPKIT00000029000.1">
    <property type="protein sequence ID" value="ENSPKIP00000005008.1"/>
    <property type="gene ID" value="ENSPKIG00000021867.1"/>
</dbReference>
<evidence type="ECO:0000259" key="20">
    <source>
        <dbReference type="PROSITE" id="PS51412"/>
    </source>
</evidence>
<dbReference type="Pfam" id="PF01823">
    <property type="entry name" value="MACPF"/>
    <property type="match status" value="1"/>
</dbReference>
<dbReference type="GO" id="GO:0045087">
    <property type="term" value="P:innate immune response"/>
    <property type="evidence" value="ECO:0007669"/>
    <property type="project" value="UniProtKB-KW"/>
</dbReference>
<evidence type="ECO:0000313" key="21">
    <source>
        <dbReference type="Ensembl" id="ENSPKIP00000005008.1"/>
    </source>
</evidence>
<reference evidence="21" key="2">
    <citation type="submission" date="2025-09" db="UniProtKB">
        <authorList>
            <consortium name="Ensembl"/>
        </authorList>
    </citation>
    <scope>IDENTIFICATION</scope>
</reference>
<dbReference type="STRING" id="1676925.ENSPKIP00000005008"/>
<comment type="similarity">
    <text evidence="2">Belongs to the MPEG1 family.</text>
</comment>
<evidence type="ECO:0000256" key="15">
    <source>
        <dbReference type="ARBA" id="ARBA00023329"/>
    </source>
</evidence>
<keyword evidence="11" id="KW-1064">Adaptive immunity</keyword>
<evidence type="ECO:0000256" key="14">
    <source>
        <dbReference type="ARBA" id="ARBA00023180"/>
    </source>
</evidence>
<evidence type="ECO:0000256" key="5">
    <source>
        <dbReference type="ARBA" id="ARBA00022588"/>
    </source>
</evidence>
<keyword evidence="13" id="KW-1015">Disulfide bond</keyword>
<evidence type="ECO:0000256" key="7">
    <source>
        <dbReference type="ARBA" id="ARBA00022729"/>
    </source>
</evidence>
<keyword evidence="8" id="KW-0832">Ubl conjugation</keyword>
<evidence type="ECO:0000256" key="3">
    <source>
        <dbReference type="ARBA" id="ARBA00021365"/>
    </source>
</evidence>
<keyword evidence="22" id="KW-1185">Reference proteome</keyword>
<dbReference type="InterPro" id="IPR020864">
    <property type="entry name" value="MACPF"/>
</dbReference>
<keyword evidence="5" id="KW-0399">Innate immunity</keyword>
<dbReference type="CDD" id="cd22579">
    <property type="entry name" value="MPEG1_P2"/>
    <property type="match status" value="1"/>
</dbReference>
<evidence type="ECO:0000256" key="4">
    <source>
        <dbReference type="ARBA" id="ARBA00022452"/>
    </source>
</evidence>
<protein>
    <recommendedName>
        <fullName evidence="3">Macrophage-expressed gene 1 protein</fullName>
    </recommendedName>
    <alternativeName>
        <fullName evidence="16">Perforin-2</fullName>
    </alternativeName>
</protein>
<evidence type="ECO:0000256" key="9">
    <source>
        <dbReference type="ARBA" id="ARBA00022859"/>
    </source>
</evidence>
<dbReference type="KEGG" id="pki:111859936"/>
<evidence type="ECO:0000256" key="11">
    <source>
        <dbReference type="ARBA" id="ARBA00023130"/>
    </source>
</evidence>
<evidence type="ECO:0000256" key="8">
    <source>
        <dbReference type="ARBA" id="ARBA00022843"/>
    </source>
</evidence>
<accession>A0A3B3QFU9</accession>
<dbReference type="GO" id="GO:0030670">
    <property type="term" value="C:phagocytic vesicle membrane"/>
    <property type="evidence" value="ECO:0007669"/>
    <property type="project" value="UniProtKB-SubCell"/>
</dbReference>
<evidence type="ECO:0000256" key="13">
    <source>
        <dbReference type="ARBA" id="ARBA00023157"/>
    </source>
</evidence>
<evidence type="ECO:0000256" key="17">
    <source>
        <dbReference type="ARBA" id="ARBA00045657"/>
    </source>
</evidence>
<evidence type="ECO:0000256" key="16">
    <source>
        <dbReference type="ARBA" id="ARBA00030728"/>
    </source>
</evidence>
<comment type="function">
    <text evidence="18">Pore-forming protein involved in both innate and adaptive immunity. Plays a central role in antigen cross-presentation in dendritic cells by forming a pore in antigen-containing compartments, thereby promoting delivery of antigens for cross-presentation. Also involved in innate immune response following bacterial infection; shows antibacterial activity against a wide spectrum of Gram-positive, Gram-negative and acid-fast bacteria. Reduces the viability of the intracytosolic pathogen L.monocytogenes by inhibiting acidification of the phagocytic vacuole of host cells which restricts bacterial translocation from the vacuole to the cytosol. Required for the antibacterial activity of reactive oxygen species and nitric oxide.</text>
</comment>
<dbReference type="PROSITE" id="PS51412">
    <property type="entry name" value="MACPF_2"/>
    <property type="match status" value="1"/>
</dbReference>
<dbReference type="InterPro" id="IPR039707">
    <property type="entry name" value="MPEG1"/>
</dbReference>
<dbReference type="SMART" id="SM00457">
    <property type="entry name" value="MACPF"/>
    <property type="match status" value="1"/>
</dbReference>
<sequence>MALYVPVLWVLLPLWVPGFYAKSSSHLNECKKTFNLPVLEVLPGGGWDNLRNTDAGQVIKMDYSQCQTTDDGAYLLPDQVFTVSLKSSEVEINSDILDSWQDYKSSTAYTINMDTSGFSILNGKFSVEDERLKEHQVNDNSVTSRIQVRNLIYTVKNHPSFTLDPVFRSHVFDIANALENNNTHLANFLSETLILDYGTHVLTSVDAGATLVQEDYLQTCYVANTEQGSLTATASASFLSKVNFGLSNTHKDLLLGSYTGNTTYSLMISHGGMPFYPGVTLKVWEDSIPNNLVAIDRSGVPLYFILNKDTLPDLPQYTILQLSNAVYQAFQSYYTINTHPGCTEPGSDNYNYKANVDDNSCKGTAGNFSLGGVFQQCTPITRDTETMILCQSLIQDNPLTGGLSCKAPYNPILLRSEVREQSSSQYQCQSFCAWYWYWGIWCRSACANVYTIHRVTVQTYWCATAGLNQTGSSGFLFGGLFGPNLINPVTKTRSCPDTFYPALFLSDGLKICLGDYNKMSSRYSLPFGGLFSCEAGNPLMKGLSQCPAGFSQYSAGVSDGCKVLFCSSPGAFSSRDLAPIQLPPYTSRPVLAQNETQMNTVSIVEDDGHFWVKAGEKQIWKKVSSEEAWKMVQENAGSGSPGTREMLQVSLVIVLSLLIMIL</sequence>
<evidence type="ECO:0000256" key="6">
    <source>
        <dbReference type="ARBA" id="ARBA00022692"/>
    </source>
</evidence>
<evidence type="ECO:0000256" key="10">
    <source>
        <dbReference type="ARBA" id="ARBA00022989"/>
    </source>
</evidence>
<dbReference type="PANTHER" id="PTHR31463">
    <property type="entry name" value="MACROPHAGE-EXPRESSED GENE 1 PROTEIN"/>
    <property type="match status" value="1"/>
</dbReference>
<dbReference type="RefSeq" id="XP_023698874.1">
    <property type="nucleotide sequence ID" value="XM_023843106.1"/>
</dbReference>
<dbReference type="AlphaFoldDB" id="A0A3B3QFU9"/>
<keyword evidence="14" id="KW-0325">Glycoprotein</keyword>
<evidence type="ECO:0000256" key="19">
    <source>
        <dbReference type="SAM" id="SignalP"/>
    </source>
</evidence>
<feature type="domain" description="MACPF" evidence="20">
    <location>
        <begin position="26"/>
        <end position="337"/>
    </location>
</feature>
<keyword evidence="6" id="KW-0812">Transmembrane</keyword>
<proteinExistence type="inferred from homology"/>
<dbReference type="PANTHER" id="PTHR31463:SF4">
    <property type="entry name" value="MACROPHAGE-EXPRESSED GENE 1 PROTEIN"/>
    <property type="match status" value="1"/>
</dbReference>
<evidence type="ECO:0000256" key="12">
    <source>
        <dbReference type="ARBA" id="ARBA00023136"/>
    </source>
</evidence>
<name>A0A3B3QFU9_9TELE</name>
<comment type="function">
    <text evidence="17">Pore-forming protein that plays a central role in antigen cross-presentation in dendritic cells by mediating delivery of antigens for cross-presentation. Dendritic cells bridge innate and adaptive immunity by capturing exogenous antigens on MHC class-I molecules and presenting them to naive CD8(+) T-cells. Acts by forming a pore in antigen-containing compartments, promoting the release of antigens into the cytosol, enabling generation of MHCI:peptide complexes and T-cell priming.</text>
</comment>
<keyword evidence="9" id="KW-0391">Immunity</keyword>
<dbReference type="GO" id="GO:0002250">
    <property type="term" value="P:adaptive immune response"/>
    <property type="evidence" value="ECO:0007669"/>
    <property type="project" value="UniProtKB-KW"/>
</dbReference>
<evidence type="ECO:0000313" key="22">
    <source>
        <dbReference type="Proteomes" id="UP000261540"/>
    </source>
</evidence>
<keyword evidence="15" id="KW-0968">Cytoplasmic vesicle</keyword>
<dbReference type="OrthoDB" id="5950457at2759"/>
<dbReference type="GeneTree" id="ENSGT00390000008048"/>
<dbReference type="Proteomes" id="UP000261540">
    <property type="component" value="Unplaced"/>
</dbReference>
<comment type="subcellular location">
    <subcellularLocation>
        <location evidence="1">Cytoplasmic vesicle</location>
        <location evidence="1">Phagosome membrane</location>
        <topology evidence="1">Multi-pass membrane protein</topology>
    </subcellularLocation>
</comment>
<feature type="chain" id="PRO_5017256979" description="Macrophage-expressed gene 1 protein" evidence="19">
    <location>
        <begin position="22"/>
        <end position="662"/>
    </location>
</feature>
<evidence type="ECO:0000256" key="18">
    <source>
        <dbReference type="ARBA" id="ARBA00045689"/>
    </source>
</evidence>
<evidence type="ECO:0000256" key="2">
    <source>
        <dbReference type="ARBA" id="ARBA00007256"/>
    </source>
</evidence>
<reference evidence="21" key="1">
    <citation type="submission" date="2025-08" db="UniProtKB">
        <authorList>
            <consortium name="Ensembl"/>
        </authorList>
    </citation>
    <scope>IDENTIFICATION</scope>
</reference>
<keyword evidence="4" id="KW-1134">Transmembrane beta strand</keyword>